<accession>A0AAN7ZAK8</accession>
<dbReference type="EMBL" id="JAWHQM010000022">
    <property type="protein sequence ID" value="KAK5631956.1"/>
    <property type="molecule type" value="Genomic_DNA"/>
</dbReference>
<keyword evidence="2" id="KW-1185">Reference proteome</keyword>
<gene>
    <name evidence="1" type="ORF">RRF57_007670</name>
</gene>
<comment type="caution">
    <text evidence="1">The sequence shown here is derived from an EMBL/GenBank/DDBJ whole genome shotgun (WGS) entry which is preliminary data.</text>
</comment>
<organism evidence="1 2">
    <name type="scientific">Xylaria bambusicola</name>
    <dbReference type="NCBI Taxonomy" id="326684"/>
    <lineage>
        <taxon>Eukaryota</taxon>
        <taxon>Fungi</taxon>
        <taxon>Dikarya</taxon>
        <taxon>Ascomycota</taxon>
        <taxon>Pezizomycotina</taxon>
        <taxon>Sordariomycetes</taxon>
        <taxon>Xylariomycetidae</taxon>
        <taxon>Xylariales</taxon>
        <taxon>Xylariaceae</taxon>
        <taxon>Xylaria</taxon>
    </lineage>
</organism>
<protein>
    <submittedName>
        <fullName evidence="1">Uncharacterized protein</fullName>
    </submittedName>
</protein>
<dbReference type="AlphaFoldDB" id="A0AAN7ZAK8"/>
<sequence>MRAERRHRGILSNDVSNAVRVYVELWLVKVVMPSMSRAGTTKAKDSDSRLERCLVEMGRDGAIMEGV</sequence>
<dbReference type="Proteomes" id="UP001305414">
    <property type="component" value="Unassembled WGS sequence"/>
</dbReference>
<evidence type="ECO:0000313" key="2">
    <source>
        <dbReference type="Proteomes" id="UP001305414"/>
    </source>
</evidence>
<evidence type="ECO:0000313" key="1">
    <source>
        <dbReference type="EMBL" id="KAK5631956.1"/>
    </source>
</evidence>
<name>A0AAN7ZAK8_9PEZI</name>
<proteinExistence type="predicted"/>
<reference evidence="1 2" key="1">
    <citation type="submission" date="2023-10" db="EMBL/GenBank/DDBJ databases">
        <title>Draft genome sequence of Xylaria bambusicola isolate GMP-LS, the root and basal stem rot pathogen of sugarcane in Indonesia.</title>
        <authorList>
            <person name="Selvaraj P."/>
            <person name="Muralishankar V."/>
            <person name="Muruganantham S."/>
            <person name="Sp S."/>
            <person name="Haryani S."/>
            <person name="Lau K.J.X."/>
            <person name="Naqvi N.I."/>
        </authorList>
    </citation>
    <scope>NUCLEOTIDE SEQUENCE [LARGE SCALE GENOMIC DNA]</scope>
    <source>
        <strain evidence="1">GMP-LS</strain>
    </source>
</reference>